<feature type="domain" description="tRNA synthetases class I (E and Q) anti-codon binding" evidence="13">
    <location>
        <begin position="469"/>
        <end position="545"/>
    </location>
</feature>
<dbReference type="InterPro" id="IPR014729">
    <property type="entry name" value="Rossmann-like_a/b/a_fold"/>
</dbReference>
<dbReference type="FunFam" id="3.90.800.10:FF:000001">
    <property type="entry name" value="Glutamine--tRNA ligase"/>
    <property type="match status" value="1"/>
</dbReference>
<feature type="binding site" evidence="9">
    <location>
        <begin position="46"/>
        <end position="48"/>
    </location>
    <ligand>
        <name>ATP</name>
        <dbReference type="ChEBI" id="CHEBI:30616"/>
    </ligand>
</feature>
<dbReference type="FunFam" id="2.40.240.10:FF:000001">
    <property type="entry name" value="Glutamine--tRNA ligase"/>
    <property type="match status" value="1"/>
</dbReference>
<feature type="binding site" evidence="9">
    <location>
        <begin position="281"/>
        <end position="283"/>
    </location>
    <ligand>
        <name>ATP</name>
        <dbReference type="ChEBI" id="CHEBI:30616"/>
    </ligand>
</feature>
<comment type="similarity">
    <text evidence="1 9 10">Belongs to the class-I aminoacyl-tRNA synthetase family.</text>
</comment>
<keyword evidence="2 9" id="KW-0963">Cytoplasm</keyword>
<dbReference type="EC" id="6.1.1.18" evidence="9"/>
<dbReference type="GO" id="GO:0005829">
    <property type="term" value="C:cytosol"/>
    <property type="evidence" value="ECO:0007669"/>
    <property type="project" value="TreeGrafter"/>
</dbReference>
<feature type="short sequence motif" description="'HIGH' region" evidence="9">
    <location>
        <begin position="45"/>
        <end position="55"/>
    </location>
</feature>
<dbReference type="Proteomes" id="UP000587760">
    <property type="component" value="Unassembled WGS sequence"/>
</dbReference>
<dbReference type="SUPFAM" id="SSF50715">
    <property type="entry name" value="Ribosomal protein L25-like"/>
    <property type="match status" value="1"/>
</dbReference>
<dbReference type="Gene3D" id="3.40.50.620">
    <property type="entry name" value="HUPs"/>
    <property type="match status" value="1"/>
</dbReference>
<gene>
    <name evidence="9" type="primary">glnS</name>
    <name evidence="14" type="ORF">HNR50_000082</name>
</gene>
<evidence type="ECO:0000256" key="7">
    <source>
        <dbReference type="ARBA" id="ARBA00023146"/>
    </source>
</evidence>
<evidence type="ECO:0000313" key="15">
    <source>
        <dbReference type="Proteomes" id="UP000587760"/>
    </source>
</evidence>
<keyword evidence="7 9" id="KW-0030">Aminoacyl-tRNA synthetase</keyword>
<keyword evidence="6 9" id="KW-0648">Protein biosynthesis</keyword>
<feature type="short sequence motif" description="'KMSKS' region" evidence="9">
    <location>
        <begin position="280"/>
        <end position="284"/>
    </location>
</feature>
<dbReference type="PRINTS" id="PR00987">
    <property type="entry name" value="TRNASYNTHGLU"/>
</dbReference>
<dbReference type="InterPro" id="IPR050132">
    <property type="entry name" value="Gln/Glu-tRNA_Ligase"/>
</dbReference>
<name>A0A841R611_9SPIO</name>
<dbReference type="GO" id="GO:0005524">
    <property type="term" value="F:ATP binding"/>
    <property type="evidence" value="ECO:0007669"/>
    <property type="project" value="UniProtKB-UniRule"/>
</dbReference>
<keyword evidence="15" id="KW-1185">Reference proteome</keyword>
<evidence type="ECO:0000256" key="1">
    <source>
        <dbReference type="ARBA" id="ARBA00005594"/>
    </source>
</evidence>
<dbReference type="PROSITE" id="PS00178">
    <property type="entry name" value="AA_TRNA_LIGASE_I"/>
    <property type="match status" value="1"/>
</dbReference>
<dbReference type="InterPro" id="IPR000924">
    <property type="entry name" value="Glu/Gln-tRNA-synth"/>
</dbReference>
<evidence type="ECO:0000313" key="14">
    <source>
        <dbReference type="EMBL" id="MBB6478449.1"/>
    </source>
</evidence>
<reference evidence="14 15" key="1">
    <citation type="submission" date="2020-08" db="EMBL/GenBank/DDBJ databases">
        <title>Genomic Encyclopedia of Type Strains, Phase IV (KMG-IV): sequencing the most valuable type-strain genomes for metagenomic binning, comparative biology and taxonomic classification.</title>
        <authorList>
            <person name="Goeker M."/>
        </authorList>
    </citation>
    <scope>NUCLEOTIDE SEQUENCE [LARGE SCALE GENOMIC DNA]</scope>
    <source>
        <strain evidence="14 15">DSM 2461</strain>
    </source>
</reference>
<dbReference type="InterPro" id="IPR011035">
    <property type="entry name" value="Ribosomal_bL25/Gln-tRNA_synth"/>
</dbReference>
<dbReference type="InterPro" id="IPR049437">
    <property type="entry name" value="tRNA-synt_1c_C2"/>
</dbReference>
<feature type="binding site" evidence="9">
    <location>
        <position position="243"/>
    </location>
    <ligand>
        <name>ATP</name>
        <dbReference type="ChEBI" id="CHEBI:30616"/>
    </ligand>
</feature>
<evidence type="ECO:0000259" key="13">
    <source>
        <dbReference type="Pfam" id="PF20974"/>
    </source>
</evidence>
<dbReference type="PANTHER" id="PTHR43097">
    <property type="entry name" value="GLUTAMINE-TRNA LIGASE"/>
    <property type="match status" value="1"/>
</dbReference>
<dbReference type="AlphaFoldDB" id="A0A841R611"/>
<dbReference type="HAMAP" id="MF_00126">
    <property type="entry name" value="Gln_tRNA_synth"/>
    <property type="match status" value="1"/>
</dbReference>
<feature type="domain" description="Glutamyl/glutaminyl-tRNA synthetase class Ib catalytic" evidence="11">
    <location>
        <begin position="39"/>
        <end position="349"/>
    </location>
</feature>
<evidence type="ECO:0000259" key="11">
    <source>
        <dbReference type="Pfam" id="PF00749"/>
    </source>
</evidence>
<dbReference type="RefSeq" id="WP_184742300.1">
    <property type="nucleotide sequence ID" value="NZ_JACHGJ010000001.1"/>
</dbReference>
<dbReference type="GO" id="GO:0006424">
    <property type="term" value="P:glutamyl-tRNA aminoacylation"/>
    <property type="evidence" value="ECO:0007669"/>
    <property type="project" value="UniProtKB-UniRule"/>
</dbReference>
<dbReference type="PANTHER" id="PTHR43097:SF5">
    <property type="entry name" value="GLUTAMATE--TRNA LIGASE"/>
    <property type="match status" value="1"/>
</dbReference>
<feature type="binding site" evidence="9">
    <location>
        <position position="224"/>
    </location>
    <ligand>
        <name>L-glutamine</name>
        <dbReference type="ChEBI" id="CHEBI:58359"/>
    </ligand>
</feature>
<evidence type="ECO:0000256" key="9">
    <source>
        <dbReference type="HAMAP-Rule" id="MF_00126"/>
    </source>
</evidence>
<comment type="caution">
    <text evidence="9">Lacks conserved residue(s) required for the propagation of feature annotation.</text>
</comment>
<dbReference type="Gene3D" id="3.90.800.10">
    <property type="entry name" value="Glutamyl-tRNA Synthetase, Domain 3"/>
    <property type="match status" value="1"/>
</dbReference>
<dbReference type="InterPro" id="IPR004514">
    <property type="entry name" value="Gln-tRNA-synth"/>
</dbReference>
<dbReference type="NCBIfam" id="NF011291">
    <property type="entry name" value="PRK14703.1"/>
    <property type="match status" value="1"/>
</dbReference>
<dbReference type="Pfam" id="PF00749">
    <property type="entry name" value="tRNA-synt_1c"/>
    <property type="match status" value="1"/>
</dbReference>
<dbReference type="Pfam" id="PF20974">
    <property type="entry name" value="tRNA-synt_1c_C2"/>
    <property type="match status" value="1"/>
</dbReference>
<evidence type="ECO:0000256" key="5">
    <source>
        <dbReference type="ARBA" id="ARBA00022840"/>
    </source>
</evidence>
<dbReference type="InterPro" id="IPR020058">
    <property type="entry name" value="Glu/Gln-tRNA-synth_Ib_cat-dom"/>
</dbReference>
<evidence type="ECO:0000256" key="2">
    <source>
        <dbReference type="ARBA" id="ARBA00022490"/>
    </source>
</evidence>
<feature type="domain" description="Glutamyl/glutaminyl-tRNA synthetase class Ib anti-codon binding" evidence="12">
    <location>
        <begin position="352"/>
        <end position="452"/>
    </location>
</feature>
<comment type="subcellular location">
    <subcellularLocation>
        <location evidence="9">Cytoplasm</location>
    </subcellularLocation>
</comment>
<accession>A0A841R611</accession>
<keyword evidence="4 9" id="KW-0547">Nucleotide-binding</keyword>
<feature type="binding site" evidence="9">
    <location>
        <begin position="52"/>
        <end position="58"/>
    </location>
    <ligand>
        <name>ATP</name>
        <dbReference type="ChEBI" id="CHEBI:30616"/>
    </ligand>
</feature>
<evidence type="ECO:0000256" key="4">
    <source>
        <dbReference type="ARBA" id="ARBA00022741"/>
    </source>
</evidence>
<evidence type="ECO:0000256" key="8">
    <source>
        <dbReference type="ARBA" id="ARBA00048270"/>
    </source>
</evidence>
<dbReference type="FunFam" id="1.10.1160.10:FF:000001">
    <property type="entry name" value="Glutamine--tRNA ligase"/>
    <property type="match status" value="1"/>
</dbReference>
<organism evidence="14 15">
    <name type="scientific">Spirochaeta isovalerica</name>
    <dbReference type="NCBI Taxonomy" id="150"/>
    <lineage>
        <taxon>Bacteria</taxon>
        <taxon>Pseudomonadati</taxon>
        <taxon>Spirochaetota</taxon>
        <taxon>Spirochaetia</taxon>
        <taxon>Spirochaetales</taxon>
        <taxon>Spirochaetaceae</taxon>
        <taxon>Spirochaeta</taxon>
    </lineage>
</organism>
<dbReference type="InterPro" id="IPR020059">
    <property type="entry name" value="Glu/Gln-tRNA-synth_Ib_codon-bd"/>
</dbReference>
<evidence type="ECO:0000256" key="6">
    <source>
        <dbReference type="ARBA" id="ARBA00022917"/>
    </source>
</evidence>
<dbReference type="Pfam" id="PF03950">
    <property type="entry name" value="tRNA-synt_1c_C"/>
    <property type="match status" value="1"/>
</dbReference>
<dbReference type="Gene3D" id="1.10.1160.10">
    <property type="entry name" value="Glutamyl-trna Synthetase, Domain 2"/>
    <property type="match status" value="1"/>
</dbReference>
<dbReference type="Gene3D" id="2.40.240.10">
    <property type="entry name" value="Ribosomal Protein L25, Chain P"/>
    <property type="match status" value="2"/>
</dbReference>
<comment type="catalytic activity">
    <reaction evidence="8 9">
        <text>tRNA(Gln) + L-glutamine + ATP = L-glutaminyl-tRNA(Gln) + AMP + diphosphate</text>
        <dbReference type="Rhea" id="RHEA:20121"/>
        <dbReference type="Rhea" id="RHEA-COMP:9662"/>
        <dbReference type="Rhea" id="RHEA-COMP:9681"/>
        <dbReference type="ChEBI" id="CHEBI:30616"/>
        <dbReference type="ChEBI" id="CHEBI:33019"/>
        <dbReference type="ChEBI" id="CHEBI:58359"/>
        <dbReference type="ChEBI" id="CHEBI:78442"/>
        <dbReference type="ChEBI" id="CHEBI:78521"/>
        <dbReference type="ChEBI" id="CHEBI:456215"/>
        <dbReference type="EC" id="6.1.1.18"/>
    </reaction>
</comment>
<dbReference type="InterPro" id="IPR001412">
    <property type="entry name" value="aa-tRNA-synth_I_CS"/>
</dbReference>
<evidence type="ECO:0000256" key="10">
    <source>
        <dbReference type="RuleBase" id="RU363037"/>
    </source>
</evidence>
<dbReference type="InterPro" id="IPR020061">
    <property type="entry name" value="Glu_tRNA_lig_a-bdl"/>
</dbReference>
<dbReference type="FunFam" id="3.40.50.620:FF:000037">
    <property type="entry name" value="Glutamine--tRNA ligase cytoplasmic"/>
    <property type="match status" value="1"/>
</dbReference>
<proteinExistence type="inferred from homology"/>
<feature type="binding site" evidence="9">
    <location>
        <position position="79"/>
    </location>
    <ligand>
        <name>L-glutamine</name>
        <dbReference type="ChEBI" id="CHEBI:58359"/>
    </ligand>
</feature>
<dbReference type="InterPro" id="IPR020056">
    <property type="entry name" value="Rbsml_bL25/Gln-tRNA_synth_N"/>
</dbReference>
<dbReference type="EMBL" id="JACHGJ010000001">
    <property type="protein sequence ID" value="MBB6478449.1"/>
    <property type="molecule type" value="Genomic_DNA"/>
</dbReference>
<evidence type="ECO:0000256" key="3">
    <source>
        <dbReference type="ARBA" id="ARBA00022598"/>
    </source>
</evidence>
<dbReference type="SUPFAM" id="SSF52374">
    <property type="entry name" value="Nucleotidylyl transferase"/>
    <property type="match status" value="1"/>
</dbReference>
<keyword evidence="3 9" id="KW-0436">Ligase</keyword>
<keyword evidence="5 9" id="KW-0067">ATP-binding</keyword>
<comment type="subunit">
    <text evidence="9">Monomer.</text>
</comment>
<dbReference type="InterPro" id="IPR022861">
    <property type="entry name" value="Gln_tRNA_ligase_bac"/>
</dbReference>
<evidence type="ECO:0000259" key="12">
    <source>
        <dbReference type="Pfam" id="PF03950"/>
    </source>
</evidence>
<feature type="binding site" evidence="9">
    <location>
        <begin position="273"/>
        <end position="274"/>
    </location>
    <ligand>
        <name>ATP</name>
        <dbReference type="ChEBI" id="CHEBI:30616"/>
    </ligand>
</feature>
<dbReference type="GO" id="GO:0006425">
    <property type="term" value="P:glutaminyl-tRNA aminoacylation"/>
    <property type="evidence" value="ECO:0007669"/>
    <property type="project" value="UniProtKB-UniRule"/>
</dbReference>
<protein>
    <recommendedName>
        <fullName evidence="9">Glutamine--tRNA ligase</fullName>
        <ecNumber evidence="9">6.1.1.18</ecNumber>
    </recommendedName>
    <alternativeName>
        <fullName evidence="9">Glutaminyl-tRNA synthetase</fullName>
        <shortName evidence="9">GlnRS</shortName>
    </alternativeName>
</protein>
<dbReference type="GO" id="GO:0004819">
    <property type="term" value="F:glutamine-tRNA ligase activity"/>
    <property type="evidence" value="ECO:0007669"/>
    <property type="project" value="UniProtKB-UniRule"/>
</dbReference>
<comment type="caution">
    <text evidence="14">The sequence shown here is derived from an EMBL/GenBank/DDBJ whole genome shotgun (WGS) entry which is preliminary data.</text>
</comment>
<dbReference type="NCBIfam" id="TIGR00440">
    <property type="entry name" value="glnS"/>
    <property type="match status" value="1"/>
</dbReference>
<sequence>MGKENIVIADENEKGKKGPDFIRQIINHDLETGKNGTSVHTRFPPEPNGYLHIGHAKSICLNFGIAEDYEGGKYNLRFDDTNPEKEETEYVKSIIRDIEWLGFDLTDRIFYASDYFEQFYEYALQLVKAGKAYVDSLSAEEIREYRGTPTTPGKNSPYRDRSVEENLEMLENMKNGKYKDGEHILRAKIDMSHVNMNMRDPAIYRIKNATHHRTGDKWHIYPMYDFAHGYEDAIEGITHSICTLEFENHRPLYDWFLDNVTAPCHPQQIEFARLNLTNTVMSKRYLLELVTSGLVDGWDDPRMPTISGLRRKGVTPSALKRFAREIGVSKVNSLIDMNFFDFIIREELNETADRVMAVLDPLKVVITNYDEGKSELVDAENNPQAEDAGNRQIPFSREIYIERDDFMEEPPKKFFRLAPGKEVRLKHAYFITCNDVIKDKEGNITELHCTYDPETKGGNAPDGRKVKGTLHWVSAEHAVDAEVRLYEPLFTLEDMSDMEEGKVYKDYLNPASLVILENCKVEPSLADAVPGNPYQFLRKGYFSADSRYHTSEKPVFNRVVALKDSWAKIQKK</sequence>